<dbReference type="EMBL" id="MU277190">
    <property type="protein sequence ID" value="KAI0067214.1"/>
    <property type="molecule type" value="Genomic_DNA"/>
</dbReference>
<comment type="caution">
    <text evidence="1">The sequence shown here is derived from an EMBL/GenBank/DDBJ whole genome shotgun (WGS) entry which is preliminary data.</text>
</comment>
<protein>
    <submittedName>
        <fullName evidence="1">Uncharacterized protein</fullName>
    </submittedName>
</protein>
<sequence length="618" mass="65621">MLGEEDEEYLEDGEDEDDVDAEAEEIARRLGDELWAEISKAQAEVAAATSSLPSNILSTSSSGDGLTPPISTPNSTSSGSKQIKKIQEALVTMNSILTYVSKDPLAHSALQGAIVPELNGANVLDVLKGAVSSGTLSKEVAKPLSHLLVSLARSGTLFSSLRHSNASSLQLEQGKRKRDERGVGGDLADTRAPKRQMFSQNVVTIHTQLDHACQLITNALDNQSSREETLDSSLISSIQFQLHQVFLFAVTSSSQVVHERNTLQEIGGLIQVLGVLSGIQIGGPTPSVPPTYPLPPTLSTPWVGSGASDIGTAVYPCLFPSCNKTFSRLYSLRAHQRLHSAHRPFHCDFCPASFARNHDLKRHTKLHEKLAWKCGGCDTVFSRRDAIKRHKNSRSKGEACAAAEVIEVEVEKAGGEDELRRMKVWSGLAMHQPAVSHILGDGQSEEGEIQTEVLLGAQEAVLRLHAPLQECVARALGNTPDQAVTRSLDDPAGGQATLASVIARAQAQAQPHVVSPGLVGSVAAPPRTLSLPAPTSATTSGSLAVSQIPPSSLETGSGSSLSLFGLSAEQAKMLEEAIANAASAAQLQAEAEAALEEEDDEEEDEDDEEDDGDADGMD</sequence>
<reference evidence="1" key="2">
    <citation type="journal article" date="2022" name="New Phytol.">
        <title>Evolutionary transition to the ectomycorrhizal habit in the genomes of a hyperdiverse lineage of mushroom-forming fungi.</title>
        <authorList>
            <person name="Looney B."/>
            <person name="Miyauchi S."/>
            <person name="Morin E."/>
            <person name="Drula E."/>
            <person name="Courty P.E."/>
            <person name="Kohler A."/>
            <person name="Kuo A."/>
            <person name="LaButti K."/>
            <person name="Pangilinan J."/>
            <person name="Lipzen A."/>
            <person name="Riley R."/>
            <person name="Andreopoulos W."/>
            <person name="He G."/>
            <person name="Johnson J."/>
            <person name="Nolan M."/>
            <person name="Tritt A."/>
            <person name="Barry K.W."/>
            <person name="Grigoriev I.V."/>
            <person name="Nagy L.G."/>
            <person name="Hibbett D."/>
            <person name="Henrissat B."/>
            <person name="Matheny P.B."/>
            <person name="Labbe J."/>
            <person name="Martin F.M."/>
        </authorList>
    </citation>
    <scope>NUCLEOTIDE SEQUENCE</scope>
    <source>
        <strain evidence="1">HHB10654</strain>
    </source>
</reference>
<name>A0ACB8TFK6_9AGAM</name>
<dbReference type="Proteomes" id="UP000814140">
    <property type="component" value="Unassembled WGS sequence"/>
</dbReference>
<evidence type="ECO:0000313" key="1">
    <source>
        <dbReference type="EMBL" id="KAI0067214.1"/>
    </source>
</evidence>
<accession>A0ACB8TFK6</accession>
<evidence type="ECO:0000313" key="2">
    <source>
        <dbReference type="Proteomes" id="UP000814140"/>
    </source>
</evidence>
<gene>
    <name evidence="1" type="ORF">BV25DRAFT_1867744</name>
</gene>
<reference evidence="1" key="1">
    <citation type="submission" date="2021-03" db="EMBL/GenBank/DDBJ databases">
        <authorList>
            <consortium name="DOE Joint Genome Institute"/>
            <person name="Ahrendt S."/>
            <person name="Looney B.P."/>
            <person name="Miyauchi S."/>
            <person name="Morin E."/>
            <person name="Drula E."/>
            <person name="Courty P.E."/>
            <person name="Chicoki N."/>
            <person name="Fauchery L."/>
            <person name="Kohler A."/>
            <person name="Kuo A."/>
            <person name="Labutti K."/>
            <person name="Pangilinan J."/>
            <person name="Lipzen A."/>
            <person name="Riley R."/>
            <person name="Andreopoulos W."/>
            <person name="He G."/>
            <person name="Johnson J."/>
            <person name="Barry K.W."/>
            <person name="Grigoriev I.V."/>
            <person name="Nagy L."/>
            <person name="Hibbett D."/>
            <person name="Henrissat B."/>
            <person name="Matheny P.B."/>
            <person name="Labbe J."/>
            <person name="Martin F."/>
        </authorList>
    </citation>
    <scope>NUCLEOTIDE SEQUENCE</scope>
    <source>
        <strain evidence="1">HHB10654</strain>
    </source>
</reference>
<keyword evidence="2" id="KW-1185">Reference proteome</keyword>
<organism evidence="1 2">
    <name type="scientific">Artomyces pyxidatus</name>
    <dbReference type="NCBI Taxonomy" id="48021"/>
    <lineage>
        <taxon>Eukaryota</taxon>
        <taxon>Fungi</taxon>
        <taxon>Dikarya</taxon>
        <taxon>Basidiomycota</taxon>
        <taxon>Agaricomycotina</taxon>
        <taxon>Agaricomycetes</taxon>
        <taxon>Russulales</taxon>
        <taxon>Auriscalpiaceae</taxon>
        <taxon>Artomyces</taxon>
    </lineage>
</organism>
<proteinExistence type="predicted"/>